<dbReference type="GO" id="GO:0046872">
    <property type="term" value="F:metal ion binding"/>
    <property type="evidence" value="ECO:0007669"/>
    <property type="project" value="UniProtKB-KW"/>
</dbReference>
<name>A0A1I4UAT5_9EURY</name>
<keyword evidence="8" id="KW-1003">Cell membrane</keyword>
<keyword evidence="4 8" id="KW-0677">Repeat</keyword>
<accession>A0A1I4UAT5</accession>
<feature type="binding site" evidence="8">
    <location>
        <position position="362"/>
    </location>
    <ligand>
        <name>[4Fe-4S] cluster</name>
        <dbReference type="ChEBI" id="CHEBI:49883"/>
        <label>1</label>
    </ligand>
</feature>
<sequence>MEIKTLDKLPEKIIIPLRQHRGAVCEPLVKKGDRVLIGQKIGESKEYYSSAVHSSVCGEVIAVEESAHPDGNKAMSVVIQPEDSNESVPFTPCKDLKPEKLAEFIKESGIVEHYGVPTHTVLKPKGKKIDTVLINATSSEWIGGTFKTPKEYASQVMDALKLLMKAAGAKKGAIVLRDDDKESIDAFEGIEVDKKKLRVAPLVGSRKVGYYYREQNSDIVVLSQKRIYGKRILNFFTYNVTGRKVKIGCDPTDVGVAVCGIKSAKALYDAVNEGKPFFDTVVSVEGVSDKMEYISVKIGTPFKDVIDHYGHTGDIGKIIANGVRSGVAQYTDQVPVTKGTTRISLQKPEEVIRDESMECIHCARCVDVCPVELIPARLAVMADQGRFDECRQIHVENCIECGDCAAVCPSKIYILQLIRYAKDAIEMAYSDMPAKESSNLKLGCGCGGE</sequence>
<evidence type="ECO:0000313" key="11">
    <source>
        <dbReference type="Proteomes" id="UP000198535"/>
    </source>
</evidence>
<dbReference type="InterPro" id="IPR049684">
    <property type="entry name" value="Ion_transpt_RnfC_Methano"/>
</dbReference>
<dbReference type="Pfam" id="PF01512">
    <property type="entry name" value="Complex1_51K"/>
    <property type="match status" value="1"/>
</dbReference>
<evidence type="ECO:0000256" key="8">
    <source>
        <dbReference type="HAMAP-Rule" id="MF_00461"/>
    </source>
</evidence>
<dbReference type="GO" id="GO:0051539">
    <property type="term" value="F:4 iron, 4 sulfur cluster binding"/>
    <property type="evidence" value="ECO:0007669"/>
    <property type="project" value="UniProtKB-KW"/>
</dbReference>
<feature type="binding site" evidence="8">
    <location>
        <position position="408"/>
    </location>
    <ligand>
        <name>[4Fe-4S] cluster</name>
        <dbReference type="ChEBI" id="CHEBI:49883"/>
        <label>1</label>
    </ligand>
</feature>
<dbReference type="AlphaFoldDB" id="A0A1I4UAT5"/>
<dbReference type="Proteomes" id="UP000198535">
    <property type="component" value="Unassembled WGS sequence"/>
</dbReference>
<keyword evidence="5 8" id="KW-0249">Electron transport</keyword>
<dbReference type="PANTHER" id="PTHR43034:SF2">
    <property type="entry name" value="ION-TRANSLOCATING OXIDOREDUCTASE COMPLEX SUBUNIT C"/>
    <property type="match status" value="1"/>
</dbReference>
<organism evidence="10 11">
    <name type="scientific">Methanolobus profundi</name>
    <dbReference type="NCBI Taxonomy" id="487685"/>
    <lineage>
        <taxon>Archaea</taxon>
        <taxon>Methanobacteriati</taxon>
        <taxon>Methanobacteriota</taxon>
        <taxon>Stenosarchaea group</taxon>
        <taxon>Methanomicrobia</taxon>
        <taxon>Methanosarcinales</taxon>
        <taxon>Methanosarcinaceae</taxon>
        <taxon>Methanolobus</taxon>
    </lineage>
</organism>
<gene>
    <name evidence="8" type="primary">rnfC</name>
    <name evidence="10" type="ORF">SAMN04488696_2668</name>
</gene>
<dbReference type="InterPro" id="IPR017900">
    <property type="entry name" value="4Fe4S_Fe_S_CS"/>
</dbReference>
<dbReference type="HAMAP" id="MF_00461">
    <property type="entry name" value="RsxC_RnfC"/>
    <property type="match status" value="1"/>
</dbReference>
<feature type="binding site" evidence="8">
    <location>
        <position position="365"/>
    </location>
    <ligand>
        <name>[4Fe-4S] cluster</name>
        <dbReference type="ChEBI" id="CHEBI:49883"/>
        <label>1</label>
    </ligand>
</feature>
<dbReference type="NCBIfam" id="NF041837">
    <property type="entry name" value="rnfC_Methano"/>
    <property type="match status" value="1"/>
</dbReference>
<keyword evidence="7 8" id="KW-0411">Iron-sulfur</keyword>
<comment type="similarity">
    <text evidence="8">Belongs to the 4Fe4S bacterial-type ferredoxin family. RnfC subfamily.</text>
</comment>
<feature type="domain" description="4Fe-4S ferredoxin-type" evidence="9">
    <location>
        <begin position="389"/>
        <end position="418"/>
    </location>
</feature>
<evidence type="ECO:0000256" key="3">
    <source>
        <dbReference type="ARBA" id="ARBA00022723"/>
    </source>
</evidence>
<dbReference type="InterPro" id="IPR037225">
    <property type="entry name" value="Nuo51_FMN-bd_sf"/>
</dbReference>
<dbReference type="Pfam" id="PF12838">
    <property type="entry name" value="Fer4_7"/>
    <property type="match status" value="1"/>
</dbReference>
<evidence type="ECO:0000259" key="9">
    <source>
        <dbReference type="PROSITE" id="PS51379"/>
    </source>
</evidence>
<protein>
    <recommendedName>
        <fullName evidence="8">Ion-translocating oxidoreductase complex subunit C</fullName>
        <ecNumber evidence="8">7.-.-.-</ecNumber>
    </recommendedName>
    <alternativeName>
        <fullName evidence="8">Rnf electron transport complex subunit C</fullName>
    </alternativeName>
</protein>
<feature type="binding site" evidence="8">
    <location>
        <position position="401"/>
    </location>
    <ligand>
        <name>[4Fe-4S] cluster</name>
        <dbReference type="ChEBI" id="CHEBI:49883"/>
        <label>2</label>
    </ligand>
</feature>
<keyword evidence="11" id="KW-1185">Reference proteome</keyword>
<keyword evidence="8" id="KW-1278">Translocase</keyword>
<keyword evidence="2 8" id="KW-0004">4Fe-4S</keyword>
<dbReference type="InterPro" id="IPR017896">
    <property type="entry name" value="4Fe4S_Fe-S-bd"/>
</dbReference>
<feature type="domain" description="4Fe-4S ferredoxin-type" evidence="9">
    <location>
        <begin position="349"/>
        <end position="379"/>
    </location>
</feature>
<dbReference type="OrthoDB" id="23478at2157"/>
<dbReference type="PROSITE" id="PS51379">
    <property type="entry name" value="4FE4S_FER_2"/>
    <property type="match status" value="2"/>
</dbReference>
<dbReference type="SUPFAM" id="SSF46548">
    <property type="entry name" value="alpha-helical ferredoxin"/>
    <property type="match status" value="1"/>
</dbReference>
<dbReference type="NCBIfam" id="TIGR01945">
    <property type="entry name" value="rnfC"/>
    <property type="match status" value="1"/>
</dbReference>
<dbReference type="GO" id="GO:0005886">
    <property type="term" value="C:plasma membrane"/>
    <property type="evidence" value="ECO:0007669"/>
    <property type="project" value="UniProtKB-SubCell"/>
</dbReference>
<comment type="subcellular location">
    <subcellularLocation>
        <location evidence="8">Cell membrane</location>
        <topology evidence="8">Peripheral membrane protein</topology>
    </subcellularLocation>
</comment>
<evidence type="ECO:0000256" key="5">
    <source>
        <dbReference type="ARBA" id="ARBA00022982"/>
    </source>
</evidence>
<dbReference type="InterPro" id="IPR026902">
    <property type="entry name" value="RnfC_N"/>
</dbReference>
<dbReference type="PANTHER" id="PTHR43034">
    <property type="entry name" value="ION-TRANSLOCATING OXIDOREDUCTASE COMPLEX SUBUNIT C"/>
    <property type="match status" value="1"/>
</dbReference>
<evidence type="ECO:0000256" key="1">
    <source>
        <dbReference type="ARBA" id="ARBA00022448"/>
    </source>
</evidence>
<feature type="binding site" evidence="8">
    <location>
        <position position="359"/>
    </location>
    <ligand>
        <name>[4Fe-4S] cluster</name>
        <dbReference type="ChEBI" id="CHEBI:49883"/>
        <label>1</label>
    </ligand>
</feature>
<evidence type="ECO:0000256" key="6">
    <source>
        <dbReference type="ARBA" id="ARBA00023004"/>
    </source>
</evidence>
<dbReference type="EMBL" id="FOUJ01000006">
    <property type="protein sequence ID" value="SFM86072.1"/>
    <property type="molecule type" value="Genomic_DNA"/>
</dbReference>
<keyword evidence="1 8" id="KW-0813">Transport</keyword>
<keyword evidence="8" id="KW-0472">Membrane</keyword>
<dbReference type="GO" id="GO:0022900">
    <property type="term" value="P:electron transport chain"/>
    <property type="evidence" value="ECO:0007669"/>
    <property type="project" value="UniProtKB-UniRule"/>
</dbReference>
<keyword evidence="3 8" id="KW-0479">Metal-binding</keyword>
<comment type="function">
    <text evidence="8">Part of a membrane-bound complex that couples electron transfer with translocation of ions across the membrane.</text>
</comment>
<dbReference type="STRING" id="487685.SAMN04488696_2668"/>
<dbReference type="GO" id="GO:0016491">
    <property type="term" value="F:oxidoreductase activity"/>
    <property type="evidence" value="ECO:0007669"/>
    <property type="project" value="UniProtKB-ARBA"/>
</dbReference>
<evidence type="ECO:0000256" key="4">
    <source>
        <dbReference type="ARBA" id="ARBA00022737"/>
    </source>
</evidence>
<evidence type="ECO:0000256" key="2">
    <source>
        <dbReference type="ARBA" id="ARBA00022485"/>
    </source>
</evidence>
<dbReference type="RefSeq" id="WP_091937729.1">
    <property type="nucleotide sequence ID" value="NZ_FOUJ01000006.1"/>
</dbReference>
<dbReference type="Gene3D" id="3.30.70.20">
    <property type="match status" value="1"/>
</dbReference>
<dbReference type="InterPro" id="IPR011538">
    <property type="entry name" value="Nuo51_FMN-bd"/>
</dbReference>
<feature type="binding site" evidence="8">
    <location>
        <position position="398"/>
    </location>
    <ligand>
        <name>[4Fe-4S] cluster</name>
        <dbReference type="ChEBI" id="CHEBI:49883"/>
        <label>2</label>
    </ligand>
</feature>
<dbReference type="GO" id="GO:0009055">
    <property type="term" value="F:electron transfer activity"/>
    <property type="evidence" value="ECO:0007669"/>
    <property type="project" value="InterPro"/>
</dbReference>
<proteinExistence type="inferred from homology"/>
<feature type="binding site" evidence="8">
    <location>
        <position position="404"/>
    </location>
    <ligand>
        <name>[4Fe-4S] cluster</name>
        <dbReference type="ChEBI" id="CHEBI:49883"/>
        <label>2</label>
    </ligand>
</feature>
<dbReference type="Pfam" id="PF13375">
    <property type="entry name" value="RnfC_N"/>
    <property type="match status" value="1"/>
</dbReference>
<comment type="cofactor">
    <cofactor evidence="8">
        <name>[4Fe-4S] cluster</name>
        <dbReference type="ChEBI" id="CHEBI:49883"/>
    </cofactor>
    <text evidence="8">Binds 2 [4Fe-4S] clusters per subunit.</text>
</comment>
<dbReference type="SUPFAM" id="SSF142019">
    <property type="entry name" value="Nqo1 FMN-binding domain-like"/>
    <property type="match status" value="1"/>
</dbReference>
<dbReference type="EC" id="7.-.-.-" evidence="8"/>
<feature type="binding site" evidence="8">
    <location>
        <position position="369"/>
    </location>
    <ligand>
        <name>[4Fe-4S] cluster</name>
        <dbReference type="ChEBI" id="CHEBI:49883"/>
        <label>2</label>
    </ligand>
</feature>
<reference evidence="11" key="1">
    <citation type="submission" date="2016-10" db="EMBL/GenBank/DDBJ databases">
        <authorList>
            <person name="Varghese N."/>
            <person name="Submissions S."/>
        </authorList>
    </citation>
    <scope>NUCLEOTIDE SEQUENCE [LARGE SCALE GENOMIC DNA]</scope>
    <source>
        <strain evidence="11">Mob M</strain>
    </source>
</reference>
<dbReference type="InterPro" id="IPR010208">
    <property type="entry name" value="Ion_transpt_RnfC/RsxC"/>
</dbReference>
<keyword evidence="6 8" id="KW-0408">Iron</keyword>
<evidence type="ECO:0000256" key="7">
    <source>
        <dbReference type="ARBA" id="ARBA00023014"/>
    </source>
</evidence>
<comment type="subunit">
    <text evidence="8">The Rnf complex is probably composed of eight subunits, including RnfA, RnfB, RnfC, RnfD, RnfE and RnfG.</text>
</comment>
<evidence type="ECO:0000313" key="10">
    <source>
        <dbReference type="EMBL" id="SFM86072.1"/>
    </source>
</evidence>
<dbReference type="PROSITE" id="PS00198">
    <property type="entry name" value="4FE4S_FER_1"/>
    <property type="match status" value="1"/>
</dbReference>